<evidence type="ECO:0000256" key="4">
    <source>
        <dbReference type="ARBA" id="ARBA00023163"/>
    </source>
</evidence>
<accession>A0A0J6BUM5</accession>
<keyword evidence="3" id="KW-0731">Sigma factor</keyword>
<dbReference type="GO" id="GO:0006352">
    <property type="term" value="P:DNA-templated transcription initiation"/>
    <property type="evidence" value="ECO:0007669"/>
    <property type="project" value="InterPro"/>
</dbReference>
<dbReference type="Gene3D" id="1.10.10.10">
    <property type="entry name" value="Winged helix-like DNA-binding domain superfamily/Winged helix DNA-binding domain"/>
    <property type="match status" value="1"/>
</dbReference>
<dbReference type="NCBIfam" id="TIGR02937">
    <property type="entry name" value="sigma70-ECF"/>
    <property type="match status" value="1"/>
</dbReference>
<dbReference type="Pfam" id="PF08281">
    <property type="entry name" value="Sigma70_r4_2"/>
    <property type="match status" value="1"/>
</dbReference>
<dbReference type="PANTHER" id="PTHR43133:SF60">
    <property type="entry name" value="RNA POLYMERASE SIGMA FACTOR SIGV"/>
    <property type="match status" value="1"/>
</dbReference>
<feature type="domain" description="RNA polymerase sigma-70 region 2" evidence="5">
    <location>
        <begin position="12"/>
        <end position="78"/>
    </location>
</feature>
<sequence>MQEDIEQRISAIYHAHYQDVYYFLLHFTGNQNDAEDLTQEVFTRVLKGLAGFDGRVTLKTWLFSIAKHAAIDQHRKQKVKSFFSENWLMKLATKEGSPENVLTKRENVRELKQAIQKLAPHYRLVLILRCIEEYSVKETAEILGVSESKVKVNTHRALKLVKEMMDDTEEGGFLNEWARG</sequence>
<name>A0A0J6BUM5_BREBE</name>
<evidence type="ECO:0000256" key="3">
    <source>
        <dbReference type="ARBA" id="ARBA00023082"/>
    </source>
</evidence>
<dbReference type="InterPro" id="IPR013325">
    <property type="entry name" value="RNA_pol_sigma_r2"/>
</dbReference>
<dbReference type="AlphaFoldDB" id="A0A0J6BUM5"/>
<keyword evidence="2" id="KW-0805">Transcription regulation</keyword>
<dbReference type="RefSeq" id="WP_015893149.1">
    <property type="nucleotide sequence ID" value="NZ_BAAFZQ010000023.1"/>
</dbReference>
<evidence type="ECO:0000313" key="8">
    <source>
        <dbReference type="Proteomes" id="UP000036061"/>
    </source>
</evidence>
<dbReference type="InterPro" id="IPR039425">
    <property type="entry name" value="RNA_pol_sigma-70-like"/>
</dbReference>
<gene>
    <name evidence="7" type="ORF">AB432_025310</name>
</gene>
<keyword evidence="4" id="KW-0804">Transcription</keyword>
<evidence type="ECO:0000259" key="5">
    <source>
        <dbReference type="Pfam" id="PF04542"/>
    </source>
</evidence>
<dbReference type="OMA" id="TWVYRLM"/>
<dbReference type="Proteomes" id="UP000036061">
    <property type="component" value="Chromosome"/>
</dbReference>
<evidence type="ECO:0000313" key="7">
    <source>
        <dbReference type="EMBL" id="AWX58156.1"/>
    </source>
</evidence>
<dbReference type="SUPFAM" id="SSF88946">
    <property type="entry name" value="Sigma2 domain of RNA polymerase sigma factors"/>
    <property type="match status" value="1"/>
</dbReference>
<dbReference type="GeneID" id="61031079"/>
<dbReference type="GO" id="GO:0016987">
    <property type="term" value="F:sigma factor activity"/>
    <property type="evidence" value="ECO:0007669"/>
    <property type="project" value="UniProtKB-KW"/>
</dbReference>
<dbReference type="SUPFAM" id="SSF88659">
    <property type="entry name" value="Sigma3 and sigma4 domains of RNA polymerase sigma factors"/>
    <property type="match status" value="1"/>
</dbReference>
<dbReference type="Pfam" id="PF04542">
    <property type="entry name" value="Sigma70_r2"/>
    <property type="match status" value="1"/>
</dbReference>
<dbReference type="EMBL" id="CP030117">
    <property type="protein sequence ID" value="AWX58156.1"/>
    <property type="molecule type" value="Genomic_DNA"/>
</dbReference>
<evidence type="ECO:0000256" key="1">
    <source>
        <dbReference type="ARBA" id="ARBA00010641"/>
    </source>
</evidence>
<protein>
    <submittedName>
        <fullName evidence="7">RNA polymerase sigma factor</fullName>
    </submittedName>
</protein>
<reference evidence="7 8" key="1">
    <citation type="journal article" date="2015" name="Genome Announc.">
        <title>Draft Genome Sequence of Brevibacillus brevis DZQ7, a Plant Growth-Promoting Rhizobacterium with Broad-Spectrum Antimicrobial Activity.</title>
        <authorList>
            <person name="Hou Q."/>
            <person name="Wang C."/>
            <person name="Hou X."/>
            <person name="Xia Z."/>
            <person name="Ye J."/>
            <person name="Liu K."/>
            <person name="Liu H."/>
            <person name="Wang J."/>
            <person name="Guo H."/>
            <person name="Yu X."/>
            <person name="Yang Y."/>
            <person name="Du B."/>
            <person name="Ding Y."/>
        </authorList>
    </citation>
    <scope>NUCLEOTIDE SEQUENCE [LARGE SCALE GENOMIC DNA]</scope>
    <source>
        <strain evidence="7 8">DZQ7</strain>
    </source>
</reference>
<dbReference type="InterPro" id="IPR013324">
    <property type="entry name" value="RNA_pol_sigma_r3/r4-like"/>
</dbReference>
<comment type="similarity">
    <text evidence="1">Belongs to the sigma-70 factor family. ECF subfamily.</text>
</comment>
<dbReference type="InterPro" id="IPR036388">
    <property type="entry name" value="WH-like_DNA-bd_sf"/>
</dbReference>
<feature type="domain" description="RNA polymerase sigma factor 70 region 4 type 2" evidence="6">
    <location>
        <begin position="109"/>
        <end position="159"/>
    </location>
</feature>
<dbReference type="eggNOG" id="COG1595">
    <property type="taxonomic scope" value="Bacteria"/>
</dbReference>
<dbReference type="GO" id="GO:0003677">
    <property type="term" value="F:DNA binding"/>
    <property type="evidence" value="ECO:0007669"/>
    <property type="project" value="InterPro"/>
</dbReference>
<dbReference type="PANTHER" id="PTHR43133">
    <property type="entry name" value="RNA POLYMERASE ECF-TYPE SIGMA FACTO"/>
    <property type="match status" value="1"/>
</dbReference>
<dbReference type="CDD" id="cd06171">
    <property type="entry name" value="Sigma70_r4"/>
    <property type="match status" value="1"/>
</dbReference>
<dbReference type="OrthoDB" id="2470848at2"/>
<evidence type="ECO:0000256" key="2">
    <source>
        <dbReference type="ARBA" id="ARBA00023015"/>
    </source>
</evidence>
<dbReference type="InterPro" id="IPR013249">
    <property type="entry name" value="RNA_pol_sigma70_r4_t2"/>
</dbReference>
<dbReference type="InterPro" id="IPR014284">
    <property type="entry name" value="RNA_pol_sigma-70_dom"/>
</dbReference>
<organism evidence="7 8">
    <name type="scientific">Brevibacillus brevis</name>
    <name type="common">Bacillus brevis</name>
    <dbReference type="NCBI Taxonomy" id="1393"/>
    <lineage>
        <taxon>Bacteria</taxon>
        <taxon>Bacillati</taxon>
        <taxon>Bacillota</taxon>
        <taxon>Bacilli</taxon>
        <taxon>Bacillales</taxon>
        <taxon>Paenibacillaceae</taxon>
        <taxon>Brevibacillus</taxon>
    </lineage>
</organism>
<dbReference type="Gene3D" id="1.10.1740.10">
    <property type="match status" value="1"/>
</dbReference>
<evidence type="ECO:0000259" key="6">
    <source>
        <dbReference type="Pfam" id="PF08281"/>
    </source>
</evidence>
<proteinExistence type="inferred from homology"/>
<dbReference type="InterPro" id="IPR007627">
    <property type="entry name" value="RNA_pol_sigma70_r2"/>
</dbReference>